<dbReference type="HOGENOM" id="CLU_2349555_0_0_1"/>
<evidence type="ECO:0000313" key="2">
    <source>
        <dbReference type="Proteomes" id="UP000017836"/>
    </source>
</evidence>
<accession>U5DE23</accession>
<dbReference type="AlphaFoldDB" id="U5DE23"/>
<dbReference type="EMBL" id="KI392088">
    <property type="protein sequence ID" value="ERN18658.1"/>
    <property type="molecule type" value="Genomic_DNA"/>
</dbReference>
<evidence type="ECO:0000313" key="1">
    <source>
        <dbReference type="EMBL" id="ERN18658.1"/>
    </source>
</evidence>
<sequence>MKNQKSQKWDSEKLIKEMTEFLIGGLKQRTKKKMKKRHGNLMKMYQLTMSKKQKLKRAQIHLNLEMKTEVRERNLKQGMRRKIENSKLKKTKKQVMG</sequence>
<proteinExistence type="predicted"/>
<name>U5DE23_AMBTC</name>
<dbReference type="Proteomes" id="UP000017836">
    <property type="component" value="Unassembled WGS sequence"/>
</dbReference>
<dbReference type="Gramene" id="ERN18658">
    <property type="protein sequence ID" value="ERN18658"/>
    <property type="gene ID" value="AMTR_s00065p00188530"/>
</dbReference>
<gene>
    <name evidence="1" type="ORF">AMTR_s00065p00188530</name>
</gene>
<organism evidence="1 2">
    <name type="scientific">Amborella trichopoda</name>
    <dbReference type="NCBI Taxonomy" id="13333"/>
    <lineage>
        <taxon>Eukaryota</taxon>
        <taxon>Viridiplantae</taxon>
        <taxon>Streptophyta</taxon>
        <taxon>Embryophyta</taxon>
        <taxon>Tracheophyta</taxon>
        <taxon>Spermatophyta</taxon>
        <taxon>Magnoliopsida</taxon>
        <taxon>Amborellales</taxon>
        <taxon>Amborellaceae</taxon>
        <taxon>Amborella</taxon>
    </lineage>
</organism>
<reference evidence="2" key="1">
    <citation type="journal article" date="2013" name="Science">
        <title>The Amborella genome and the evolution of flowering plants.</title>
        <authorList>
            <consortium name="Amborella Genome Project"/>
        </authorList>
    </citation>
    <scope>NUCLEOTIDE SEQUENCE [LARGE SCALE GENOMIC DNA]</scope>
</reference>
<keyword evidence="2" id="KW-1185">Reference proteome</keyword>
<protein>
    <submittedName>
        <fullName evidence="1">Uncharacterized protein</fullName>
    </submittedName>
</protein>